<sequence>MDVCHYAAEETLHNGLSVMIRAIRPNDKSKIIAAFEQLEPQSIYTRFFQYKRELSEAELQRATEVDFENEVALVATVDKGERETIIGSGRYVAYTPPEAIRSAEIAFIVEEDYQGQGIASRLLRHLTHIAREKGVKRFTAEVLPDNPAMLAMFSGCGLPMETKRRIDIVKVILRLDE</sequence>
<protein>
    <submittedName>
        <fullName evidence="4">GCN5-related N-acetyltransferase</fullName>
    </submittedName>
</protein>
<organism evidence="4 5">
    <name type="scientific">Candidatus Contendobacter odensis Run_B_J11</name>
    <dbReference type="NCBI Taxonomy" id="1400861"/>
    <lineage>
        <taxon>Bacteria</taxon>
        <taxon>Pseudomonadati</taxon>
        <taxon>Pseudomonadota</taxon>
        <taxon>Gammaproteobacteria</taxon>
        <taxon>Candidatus Competibacteraceae</taxon>
        <taxon>Candidatus Contendibacter</taxon>
    </lineage>
</organism>
<dbReference type="InterPro" id="IPR000182">
    <property type="entry name" value="GNAT_dom"/>
</dbReference>
<dbReference type="Gene3D" id="3.40.630.30">
    <property type="match status" value="1"/>
</dbReference>
<keyword evidence="1" id="KW-0808">Transferase</keyword>
<dbReference type="GO" id="GO:0016747">
    <property type="term" value="F:acyltransferase activity, transferring groups other than amino-acyl groups"/>
    <property type="evidence" value="ECO:0007669"/>
    <property type="project" value="InterPro"/>
</dbReference>
<name>A0A7U7J3G3_9GAMM</name>
<dbReference type="EMBL" id="CBTK010000129">
    <property type="protein sequence ID" value="CDH45179.1"/>
    <property type="molecule type" value="Genomic_DNA"/>
</dbReference>
<dbReference type="InterPro" id="IPR016181">
    <property type="entry name" value="Acyl_CoA_acyltransferase"/>
</dbReference>
<feature type="domain" description="N-acetyltransferase" evidence="3">
    <location>
        <begin position="18"/>
        <end position="176"/>
    </location>
</feature>
<dbReference type="RefSeq" id="WP_034432628.1">
    <property type="nucleotide sequence ID" value="NZ_CBTK010000129.1"/>
</dbReference>
<dbReference type="AlphaFoldDB" id="A0A7U7J3G3"/>
<evidence type="ECO:0000256" key="2">
    <source>
        <dbReference type="ARBA" id="ARBA00023315"/>
    </source>
</evidence>
<evidence type="ECO:0000313" key="4">
    <source>
        <dbReference type="EMBL" id="CDH45179.1"/>
    </source>
</evidence>
<keyword evidence="5" id="KW-1185">Reference proteome</keyword>
<proteinExistence type="predicted"/>
<dbReference type="Pfam" id="PF00583">
    <property type="entry name" value="Acetyltransf_1"/>
    <property type="match status" value="1"/>
</dbReference>
<dbReference type="CDD" id="cd04301">
    <property type="entry name" value="NAT_SF"/>
    <property type="match status" value="1"/>
</dbReference>
<keyword evidence="2" id="KW-0012">Acyltransferase</keyword>
<accession>A0A7U7J3G3</accession>
<evidence type="ECO:0000313" key="5">
    <source>
        <dbReference type="Proteomes" id="UP000019184"/>
    </source>
</evidence>
<comment type="caution">
    <text evidence="4">The sequence shown here is derived from an EMBL/GenBank/DDBJ whole genome shotgun (WGS) entry which is preliminary data.</text>
</comment>
<reference evidence="4 5" key="1">
    <citation type="journal article" date="2014" name="ISME J.">
        <title>Candidatus Competibacter-lineage genomes retrieved from metagenomes reveal functional metabolic diversity.</title>
        <authorList>
            <person name="McIlroy S.J."/>
            <person name="Albertsen M."/>
            <person name="Andresen E.K."/>
            <person name="Saunders A.M."/>
            <person name="Kristiansen R."/>
            <person name="Stokholm-Bjerregaard M."/>
            <person name="Nielsen K.L."/>
            <person name="Nielsen P.H."/>
        </authorList>
    </citation>
    <scope>NUCLEOTIDE SEQUENCE [LARGE SCALE GENOMIC DNA]</scope>
    <source>
        <strain evidence="4 5">Run_B_J11</strain>
    </source>
</reference>
<evidence type="ECO:0000256" key="1">
    <source>
        <dbReference type="ARBA" id="ARBA00022679"/>
    </source>
</evidence>
<dbReference type="PROSITE" id="PS51186">
    <property type="entry name" value="GNAT"/>
    <property type="match status" value="1"/>
</dbReference>
<dbReference type="PANTHER" id="PTHR43072">
    <property type="entry name" value="N-ACETYLTRANSFERASE"/>
    <property type="match status" value="1"/>
</dbReference>
<dbReference type="SUPFAM" id="SSF55729">
    <property type="entry name" value="Acyl-CoA N-acyltransferases (Nat)"/>
    <property type="match status" value="1"/>
</dbReference>
<dbReference type="Proteomes" id="UP000019184">
    <property type="component" value="Unassembled WGS sequence"/>
</dbReference>
<dbReference type="PANTHER" id="PTHR43072:SF23">
    <property type="entry name" value="UPF0039 PROTEIN C11D3.02C"/>
    <property type="match status" value="1"/>
</dbReference>
<evidence type="ECO:0000259" key="3">
    <source>
        <dbReference type="PROSITE" id="PS51186"/>
    </source>
</evidence>
<gene>
    <name evidence="4" type="ORF">BN874_2140003</name>
</gene>